<dbReference type="OrthoDB" id="2159384at2759"/>
<dbReference type="Pfam" id="PF03124">
    <property type="entry name" value="EXS"/>
    <property type="match status" value="1"/>
</dbReference>
<dbReference type="AlphaFoldDB" id="A0A9P7VCL9"/>
<evidence type="ECO:0000256" key="2">
    <source>
        <dbReference type="ARBA" id="ARBA00022692"/>
    </source>
</evidence>
<reference evidence="7" key="1">
    <citation type="submission" date="2021-03" db="EMBL/GenBank/DDBJ databases">
        <authorList>
            <person name="Palmer J.M."/>
        </authorList>
    </citation>
    <scope>NUCLEOTIDE SEQUENCE</scope>
    <source>
        <strain evidence="7">ARV_011</strain>
    </source>
</reference>
<keyword evidence="3 5" id="KW-1133">Transmembrane helix</keyword>
<dbReference type="PANTHER" id="PTHR10783:SF46">
    <property type="entry name" value="PROTEIN ERD1 HOMOLOG 2"/>
    <property type="match status" value="1"/>
</dbReference>
<keyword evidence="4 5" id="KW-0472">Membrane</keyword>
<feature type="transmembrane region" description="Helical" evidence="5">
    <location>
        <begin position="6"/>
        <end position="29"/>
    </location>
</feature>
<comment type="subcellular location">
    <subcellularLocation>
        <location evidence="1">Membrane</location>
        <topology evidence="1">Multi-pass membrane protein</topology>
    </subcellularLocation>
</comment>
<evidence type="ECO:0000259" key="6">
    <source>
        <dbReference type="PROSITE" id="PS51380"/>
    </source>
</evidence>
<keyword evidence="2 5" id="KW-0812">Transmembrane</keyword>
<keyword evidence="8" id="KW-1185">Reference proteome</keyword>
<accession>A0A9P7VCL9</accession>
<dbReference type="GO" id="GO:0016020">
    <property type="term" value="C:membrane"/>
    <property type="evidence" value="ECO:0007669"/>
    <property type="project" value="UniProtKB-SubCell"/>
</dbReference>
<dbReference type="PANTHER" id="PTHR10783">
    <property type="entry name" value="XENOTROPIC AND POLYTROPIC RETROVIRUS RECEPTOR 1-RELATED"/>
    <property type="match status" value="1"/>
</dbReference>
<evidence type="ECO:0000256" key="4">
    <source>
        <dbReference type="ARBA" id="ARBA00023136"/>
    </source>
</evidence>
<feature type="domain" description="EXS" evidence="6">
    <location>
        <begin position="87"/>
        <end position="299"/>
    </location>
</feature>
<feature type="transmembrane region" description="Helical" evidence="5">
    <location>
        <begin position="247"/>
        <end position="264"/>
    </location>
</feature>
<feature type="transmembrane region" description="Helical" evidence="5">
    <location>
        <begin position="207"/>
        <end position="227"/>
    </location>
</feature>
<comment type="caution">
    <text evidence="7">The sequence shown here is derived from an EMBL/GenBank/DDBJ whole genome shotgun (WGS) entry which is preliminary data.</text>
</comment>
<protein>
    <submittedName>
        <fullName evidence="7">Protein-ER retention protein</fullName>
    </submittedName>
</protein>
<evidence type="ECO:0000313" key="8">
    <source>
        <dbReference type="Proteomes" id="UP000790833"/>
    </source>
</evidence>
<evidence type="ECO:0000256" key="5">
    <source>
        <dbReference type="SAM" id="Phobius"/>
    </source>
</evidence>
<gene>
    <name evidence="7" type="primary">ERD1</name>
    <name evidence="7" type="ORF">KQ657_003863</name>
</gene>
<feature type="transmembrane region" description="Helical" evidence="5">
    <location>
        <begin position="167"/>
        <end position="186"/>
    </location>
</feature>
<dbReference type="GO" id="GO:0005737">
    <property type="term" value="C:cytoplasm"/>
    <property type="evidence" value="ECO:0007669"/>
    <property type="project" value="TreeGrafter"/>
</dbReference>
<dbReference type="GeneID" id="66117237"/>
<dbReference type="PROSITE" id="PS51380">
    <property type="entry name" value="EXS"/>
    <property type="match status" value="1"/>
</dbReference>
<name>A0A9P7VCL9_9ASCO</name>
<dbReference type="RefSeq" id="XP_043050882.1">
    <property type="nucleotide sequence ID" value="XM_043194558.1"/>
</dbReference>
<dbReference type="Proteomes" id="UP000790833">
    <property type="component" value="Unassembled WGS sequence"/>
</dbReference>
<sequence>MDTNIAQGTIFHLVPFYALGDILRIMFFIQSPQGQKRSFTTLKRIIKGSINSTTTRTNDILLSDSLTSYSKVLNDIGLFLWSYYLSSEVQYNVYLEFFILSAPTIMRVSQCWQEYKLHRGTVRVHLFNMIKYLVSLLPLMINLFIKVTILRQHDEQTEINRLELLNFWWYVVSFLSSSYSCLWDIFMDWKLAIFKGTQLQIRPTLLLGSKPFYIMAIWIDFVVRFLWIGKLFIDKEINESTRMVTKLTTFLFAYDAFSAGYTIVELTEILRRWMWCFLKLENDYINIQLQDGIELKTVK</sequence>
<feature type="transmembrane region" description="Helical" evidence="5">
    <location>
        <begin position="126"/>
        <end position="147"/>
    </location>
</feature>
<proteinExistence type="predicted"/>
<evidence type="ECO:0000256" key="1">
    <source>
        <dbReference type="ARBA" id="ARBA00004141"/>
    </source>
</evidence>
<dbReference type="InterPro" id="IPR004342">
    <property type="entry name" value="EXS_C"/>
</dbReference>
<evidence type="ECO:0000256" key="3">
    <source>
        <dbReference type="ARBA" id="ARBA00022989"/>
    </source>
</evidence>
<organism evidence="7 8">
    <name type="scientific">Scheffersomyces spartinae</name>
    <dbReference type="NCBI Taxonomy" id="45513"/>
    <lineage>
        <taxon>Eukaryota</taxon>
        <taxon>Fungi</taxon>
        <taxon>Dikarya</taxon>
        <taxon>Ascomycota</taxon>
        <taxon>Saccharomycotina</taxon>
        <taxon>Pichiomycetes</taxon>
        <taxon>Debaryomycetaceae</taxon>
        <taxon>Scheffersomyces</taxon>
    </lineage>
</organism>
<evidence type="ECO:0000313" key="7">
    <source>
        <dbReference type="EMBL" id="KAG7195335.1"/>
    </source>
</evidence>
<dbReference type="EMBL" id="JAHMUF010000004">
    <property type="protein sequence ID" value="KAG7195335.1"/>
    <property type="molecule type" value="Genomic_DNA"/>
</dbReference>